<evidence type="ECO:0000256" key="1">
    <source>
        <dbReference type="ARBA" id="ARBA00022679"/>
    </source>
</evidence>
<dbReference type="Pfam" id="PF00583">
    <property type="entry name" value="Acetyltransf_1"/>
    <property type="match status" value="1"/>
</dbReference>
<dbReference type="InterPro" id="IPR016181">
    <property type="entry name" value="Acyl_CoA_acyltransferase"/>
</dbReference>
<accession>A0ABU9GU91</accession>
<evidence type="ECO:0000256" key="2">
    <source>
        <dbReference type="ARBA" id="ARBA00023315"/>
    </source>
</evidence>
<keyword evidence="2" id="KW-0012">Acyltransferase</keyword>
<organism evidence="4 5">
    <name type="scientific">Psychromonas aquatilis</name>
    <dbReference type="NCBI Taxonomy" id="2005072"/>
    <lineage>
        <taxon>Bacteria</taxon>
        <taxon>Pseudomonadati</taxon>
        <taxon>Pseudomonadota</taxon>
        <taxon>Gammaproteobacteria</taxon>
        <taxon>Alteromonadales</taxon>
        <taxon>Psychromonadaceae</taxon>
        <taxon>Psychromonas</taxon>
    </lineage>
</organism>
<dbReference type="Proteomes" id="UP001369082">
    <property type="component" value="Unassembled WGS sequence"/>
</dbReference>
<evidence type="ECO:0000313" key="4">
    <source>
        <dbReference type="EMBL" id="MEL0630888.1"/>
    </source>
</evidence>
<evidence type="ECO:0000259" key="3">
    <source>
        <dbReference type="PROSITE" id="PS51186"/>
    </source>
</evidence>
<dbReference type="RefSeq" id="WP_341599063.1">
    <property type="nucleotide sequence ID" value="NZ_JBAKAZ010000108.1"/>
</dbReference>
<evidence type="ECO:0000313" key="5">
    <source>
        <dbReference type="Proteomes" id="UP001369082"/>
    </source>
</evidence>
<dbReference type="Gene3D" id="3.40.630.30">
    <property type="match status" value="1"/>
</dbReference>
<comment type="caution">
    <text evidence="4">The sequence shown here is derived from an EMBL/GenBank/DDBJ whole genome shotgun (WGS) entry which is preliminary data.</text>
</comment>
<keyword evidence="1" id="KW-0808">Transferase</keyword>
<feature type="domain" description="N-acetyltransferase" evidence="3">
    <location>
        <begin position="5"/>
        <end position="173"/>
    </location>
</feature>
<dbReference type="PANTHER" id="PTHR43877">
    <property type="entry name" value="AMINOALKYLPHOSPHONATE N-ACETYLTRANSFERASE-RELATED-RELATED"/>
    <property type="match status" value="1"/>
</dbReference>
<reference evidence="4 5" key="1">
    <citation type="submission" date="2024-02" db="EMBL/GenBank/DDBJ databases">
        <title>Bacteria isolated from the canopy kelp, Nereocystis luetkeana.</title>
        <authorList>
            <person name="Pfister C.A."/>
            <person name="Younker I.T."/>
            <person name="Light S.H."/>
        </authorList>
    </citation>
    <scope>NUCLEOTIDE SEQUENCE [LARGE SCALE GENOMIC DNA]</scope>
    <source>
        <strain evidence="4 5">TI.1.05</strain>
    </source>
</reference>
<keyword evidence="5" id="KW-1185">Reference proteome</keyword>
<name>A0ABU9GU91_9GAMM</name>
<dbReference type="PANTHER" id="PTHR43877:SF2">
    <property type="entry name" value="AMINOALKYLPHOSPHONATE N-ACETYLTRANSFERASE-RELATED"/>
    <property type="match status" value="1"/>
</dbReference>
<dbReference type="InterPro" id="IPR050832">
    <property type="entry name" value="Bact_Acetyltransf"/>
</dbReference>
<gene>
    <name evidence="4" type="ORF">V6256_14910</name>
</gene>
<dbReference type="EMBL" id="JBAKAZ010000108">
    <property type="protein sequence ID" value="MEL0630888.1"/>
    <property type="molecule type" value="Genomic_DNA"/>
</dbReference>
<proteinExistence type="predicted"/>
<dbReference type="SUPFAM" id="SSF55729">
    <property type="entry name" value="Acyl-CoA N-acyltransferases (Nat)"/>
    <property type="match status" value="1"/>
</dbReference>
<dbReference type="InterPro" id="IPR000182">
    <property type="entry name" value="GNAT_dom"/>
</dbReference>
<dbReference type="CDD" id="cd04301">
    <property type="entry name" value="NAT_SF"/>
    <property type="match status" value="1"/>
</dbReference>
<sequence>MESFVEIKEVDTIVGIAEQLHSLLVDCINSGASVGFLTPVVRQEVTAYWAVVESGLKLRERKLFIAYDGNRIVGTVQLSLCSKPNGAHRGEVEKLMVDTDVRGKGISKKLMSSMESAAVEMGLSLLVLDTRLGDIASSLYRAMGYSEAGQIPQFARSSSGELESTVYFFKLLPC</sequence>
<protein>
    <submittedName>
        <fullName evidence="4">GNAT family N-acetyltransferase</fullName>
    </submittedName>
</protein>
<dbReference type="PROSITE" id="PS51186">
    <property type="entry name" value="GNAT"/>
    <property type="match status" value="1"/>
</dbReference>